<gene>
    <name evidence="2" type="ORF">BJ554DRAFT_8340</name>
</gene>
<feature type="compositionally biased region" description="Low complexity" evidence="1">
    <location>
        <begin position="54"/>
        <end position="66"/>
    </location>
</feature>
<dbReference type="AlphaFoldDB" id="A0A8H7ZV33"/>
<dbReference type="OrthoDB" id="286814at2759"/>
<dbReference type="Pfam" id="PF08613">
    <property type="entry name" value="Cyclin"/>
    <property type="match status" value="1"/>
</dbReference>
<reference evidence="2 3" key="1">
    <citation type="journal article" name="Sci. Rep.">
        <title>Genome-scale phylogenetic analyses confirm Olpidium as the closest living zoosporic fungus to the non-flagellated, terrestrial fungi.</title>
        <authorList>
            <person name="Chang Y."/>
            <person name="Rochon D."/>
            <person name="Sekimoto S."/>
            <person name="Wang Y."/>
            <person name="Chovatia M."/>
            <person name="Sandor L."/>
            <person name="Salamov A."/>
            <person name="Grigoriev I.V."/>
            <person name="Stajich J.E."/>
            <person name="Spatafora J.W."/>
        </authorList>
    </citation>
    <scope>NUCLEOTIDE SEQUENCE [LARGE SCALE GENOMIC DNA]</scope>
    <source>
        <strain evidence="2">S191</strain>
    </source>
</reference>
<evidence type="ECO:0000313" key="2">
    <source>
        <dbReference type="EMBL" id="KAG5459707.1"/>
    </source>
</evidence>
<dbReference type="PANTHER" id="PTHR15615:SF36">
    <property type="entry name" value="PHO85 CYCLIN-5"/>
    <property type="match status" value="1"/>
</dbReference>
<evidence type="ECO:0008006" key="4">
    <source>
        <dbReference type="Google" id="ProtNLM"/>
    </source>
</evidence>
<dbReference type="GO" id="GO:0005634">
    <property type="term" value="C:nucleus"/>
    <property type="evidence" value="ECO:0007669"/>
    <property type="project" value="TreeGrafter"/>
</dbReference>
<accession>A0A8H7ZV33</accession>
<evidence type="ECO:0000256" key="1">
    <source>
        <dbReference type="SAM" id="MobiDB-lite"/>
    </source>
</evidence>
<dbReference type="GO" id="GO:0016538">
    <property type="term" value="F:cyclin-dependent protein serine/threonine kinase regulator activity"/>
    <property type="evidence" value="ECO:0007669"/>
    <property type="project" value="TreeGrafter"/>
</dbReference>
<comment type="caution">
    <text evidence="2">The sequence shown here is derived from an EMBL/GenBank/DDBJ whole genome shotgun (WGS) entry which is preliminary data.</text>
</comment>
<dbReference type="Gene3D" id="1.10.472.10">
    <property type="entry name" value="Cyclin-like"/>
    <property type="match status" value="1"/>
</dbReference>
<keyword evidence="3" id="KW-1185">Reference proteome</keyword>
<organism evidence="2 3">
    <name type="scientific">Olpidium bornovanus</name>
    <dbReference type="NCBI Taxonomy" id="278681"/>
    <lineage>
        <taxon>Eukaryota</taxon>
        <taxon>Fungi</taxon>
        <taxon>Fungi incertae sedis</taxon>
        <taxon>Olpidiomycota</taxon>
        <taxon>Olpidiomycotina</taxon>
        <taxon>Olpidiomycetes</taxon>
        <taxon>Olpidiales</taxon>
        <taxon>Olpidiaceae</taxon>
        <taxon>Olpidium</taxon>
    </lineage>
</organism>
<dbReference type="GO" id="GO:0000307">
    <property type="term" value="C:cyclin-dependent protein kinase holoenzyme complex"/>
    <property type="evidence" value="ECO:0007669"/>
    <property type="project" value="TreeGrafter"/>
</dbReference>
<dbReference type="InterPro" id="IPR013922">
    <property type="entry name" value="Cyclin_PHO80-like"/>
</dbReference>
<sequence length="510" mass="54319">MCVRSGCPGGTRPGLAPRMPPVLAGAAAAAYRSPPDSTVFAALDSPPPPPPLRAPVAPVAAAAAADSKAEARRKRPRPDDGSRGPYPAAAAAAHRAGDSEDTPAWVAALGCDKEAFVEHLIVNELRTGQPITTETTQLTRRFSVPSSPGRVLLLATVSGPLSACRILGLPVLGAPRQTKKKKFPAAPGIVHPWRSFAAALPPSAHDGSATRRSQKKKKKIQGHVVDVISRIWPEQQDPCRGAEAARGSRSLPLHQFVREALRRSRTSFWTLQTALVYLIRAKTGLYAYKQLRRAATPVGPATVAAPCATPSLRNCEICVGPRAAPDAAATRDMSEAESPHRKRRPVACFTANGVSQLAQVGSLPVAVAPAAAAAAGRQPGRSPADLTQCGRRMFIAALMVASKYLRDCHYSNKAWATMSGLYLWEVNRLEVTFLKLISYRLHVSLPIYARASALLFHQLELCCTRARAYTLQVAAAAAAESIASAHCRPAPAAGYRQCWPDRARSTVVPA</sequence>
<name>A0A8H7ZV33_9FUNG</name>
<proteinExistence type="predicted"/>
<dbReference type="Proteomes" id="UP000673691">
    <property type="component" value="Unassembled WGS sequence"/>
</dbReference>
<dbReference type="PANTHER" id="PTHR15615">
    <property type="match status" value="1"/>
</dbReference>
<dbReference type="EMBL" id="JAEFCI010006410">
    <property type="protein sequence ID" value="KAG5459707.1"/>
    <property type="molecule type" value="Genomic_DNA"/>
</dbReference>
<evidence type="ECO:0000313" key="3">
    <source>
        <dbReference type="Proteomes" id="UP000673691"/>
    </source>
</evidence>
<feature type="region of interest" description="Disordered" evidence="1">
    <location>
        <begin position="37"/>
        <end position="97"/>
    </location>
</feature>
<dbReference type="GO" id="GO:0019901">
    <property type="term" value="F:protein kinase binding"/>
    <property type="evidence" value="ECO:0007669"/>
    <property type="project" value="InterPro"/>
</dbReference>
<dbReference type="CDD" id="cd20557">
    <property type="entry name" value="CYCLIN_ScPCL1-like"/>
    <property type="match status" value="1"/>
</dbReference>
<protein>
    <recommendedName>
        <fullName evidence="4">Cyclin N-terminal domain-containing protein</fullName>
    </recommendedName>
</protein>